<organism evidence="2 3">
    <name type="scientific">Folsomia candida</name>
    <name type="common">Springtail</name>
    <dbReference type="NCBI Taxonomy" id="158441"/>
    <lineage>
        <taxon>Eukaryota</taxon>
        <taxon>Metazoa</taxon>
        <taxon>Ecdysozoa</taxon>
        <taxon>Arthropoda</taxon>
        <taxon>Hexapoda</taxon>
        <taxon>Collembola</taxon>
        <taxon>Entomobryomorpha</taxon>
        <taxon>Isotomoidea</taxon>
        <taxon>Isotomidae</taxon>
        <taxon>Proisotominae</taxon>
        <taxon>Folsomia</taxon>
    </lineage>
</organism>
<gene>
    <name evidence="2" type="ORF">Fcan01_24584</name>
</gene>
<comment type="caution">
    <text evidence="2">The sequence shown here is derived from an EMBL/GenBank/DDBJ whole genome shotgun (WGS) entry which is preliminary data.</text>
</comment>
<dbReference type="InterPro" id="IPR021854">
    <property type="entry name" value="WASH1_WAHD"/>
</dbReference>
<evidence type="ECO:0000313" key="3">
    <source>
        <dbReference type="Proteomes" id="UP000198287"/>
    </source>
</evidence>
<evidence type="ECO:0000259" key="1">
    <source>
        <dbReference type="Pfam" id="PF11945"/>
    </source>
</evidence>
<proteinExistence type="predicted"/>
<evidence type="ECO:0000313" key="2">
    <source>
        <dbReference type="EMBL" id="OXA40633.1"/>
    </source>
</evidence>
<sequence length="311" mass="35449">MSAVRIFSIEISRISSDSILQRLHDGCGPWRFSKKFPRPSLVNPVPVRGSAKAIRIISTAKFPSEEDDDMKSYLKPMTIIPTRSDTSSTPPAFSGPRTSLPTRFDAPIQHPDDLLACFHVRDVAVSPLGVALAETGLDHAPSSLRHVDSFLLFNTTENSYRHYRLPGKAGRINDKHHHLRQTGRFLLFSVNLDHSGYRRSRPAPGLGRHILYPFFLKIHCLRFLTREHTEVSNELRVDTYTKMPTIHDLLNKLKEFPCKIHFSSRCDDICDERMTIRLPERERSAAERLGRPQRSVVVFTSSSEISNSFQF</sequence>
<dbReference type="AlphaFoldDB" id="A0A226D653"/>
<reference evidence="2 3" key="1">
    <citation type="submission" date="2015-12" db="EMBL/GenBank/DDBJ databases">
        <title>The genome of Folsomia candida.</title>
        <authorList>
            <person name="Faddeeva A."/>
            <person name="Derks M.F."/>
            <person name="Anvar Y."/>
            <person name="Smit S."/>
            <person name="Van Straalen N."/>
            <person name="Roelofs D."/>
        </authorList>
    </citation>
    <scope>NUCLEOTIDE SEQUENCE [LARGE SCALE GENOMIC DNA]</scope>
    <source>
        <strain evidence="2 3">VU population</strain>
        <tissue evidence="2">Whole body</tissue>
    </source>
</reference>
<keyword evidence="3" id="KW-1185">Reference proteome</keyword>
<dbReference type="OrthoDB" id="307871at2759"/>
<accession>A0A226D653</accession>
<dbReference type="Pfam" id="PF11945">
    <property type="entry name" value="WASH_WAHD"/>
    <property type="match status" value="1"/>
</dbReference>
<name>A0A226D653_FOLCA</name>
<protein>
    <submittedName>
        <fullName evidence="2">Putative WAS protein family 4</fullName>
    </submittedName>
</protein>
<dbReference type="Proteomes" id="UP000198287">
    <property type="component" value="Unassembled WGS sequence"/>
</dbReference>
<feature type="domain" description="WASH1 WAHD" evidence="1">
    <location>
        <begin position="47"/>
        <end position="182"/>
    </location>
</feature>
<dbReference type="EMBL" id="LNIX01000032">
    <property type="protein sequence ID" value="OXA40633.1"/>
    <property type="molecule type" value="Genomic_DNA"/>
</dbReference>